<evidence type="ECO:0000313" key="1">
    <source>
        <dbReference type="EMBL" id="SDD75169.1"/>
    </source>
</evidence>
<dbReference type="STRING" id="686796.SAMN04488104_10547"/>
<dbReference type="OrthoDB" id="9933840at2"/>
<dbReference type="Proteomes" id="UP000199060">
    <property type="component" value="Unassembled WGS sequence"/>
</dbReference>
<evidence type="ECO:0000313" key="2">
    <source>
        <dbReference type="Proteomes" id="UP000199060"/>
    </source>
</evidence>
<dbReference type="RefSeq" id="WP_087941188.1">
    <property type="nucleotide sequence ID" value="NZ_FNAC01000054.1"/>
</dbReference>
<dbReference type="AlphaFoldDB" id="A0A1G6XAC1"/>
<dbReference type="Pfam" id="PF15869">
    <property type="entry name" value="TolB_like"/>
    <property type="match status" value="1"/>
</dbReference>
<proteinExistence type="predicted"/>
<name>A0A1G6XAC1_9BACT</name>
<organism evidence="1 2">
    <name type="scientific">Algoriphagus faecimaris</name>
    <dbReference type="NCBI Taxonomy" id="686796"/>
    <lineage>
        <taxon>Bacteria</taxon>
        <taxon>Pseudomonadati</taxon>
        <taxon>Bacteroidota</taxon>
        <taxon>Cytophagia</taxon>
        <taxon>Cytophagales</taxon>
        <taxon>Cyclobacteriaceae</taxon>
        <taxon>Algoriphagus</taxon>
    </lineage>
</organism>
<sequence length="344" mass="39904">MKKLLIIILILVFGCSQSNKVKNAILFANVSNFKSSQIIENQLINYSYLIESYKNYLVLLNFRNESVIQIIDRFTGITLFKGINFGDGPQEILVPISIYIDKKTGEVSIQDGGTNTIKSFNFEELENSNFESIIMHTEKLPTTGDRIYPTYPLKNLLIGVTLDKEMEIITFKNSEIYDTLFMYSQPTQFNHLPQKFYGIQLEGKFGISEDKKYLLKGNLYQQIITIYNLETRTFKEFKNEDEFEYTDEFIETTGRFKWDPNRSFQYASVKEKNGKFYLLYSGVNIKSDEIVLLGKEIHVFDLKSETFERIILDSPISDFTISDDNIIYGINFTSNTPVISFFPN</sequence>
<keyword evidence="2" id="KW-1185">Reference proteome</keyword>
<accession>A0A1G6XAC1</accession>
<protein>
    <submittedName>
        <fullName evidence="1">TolB-like 6-blade propeller-like</fullName>
    </submittedName>
</protein>
<reference evidence="2" key="1">
    <citation type="submission" date="2016-10" db="EMBL/GenBank/DDBJ databases">
        <authorList>
            <person name="Varghese N."/>
            <person name="Submissions S."/>
        </authorList>
    </citation>
    <scope>NUCLEOTIDE SEQUENCE [LARGE SCALE GENOMIC DNA]</scope>
    <source>
        <strain evidence="2">DSM 23095</strain>
    </source>
</reference>
<dbReference type="PROSITE" id="PS51257">
    <property type="entry name" value="PROKAR_LIPOPROTEIN"/>
    <property type="match status" value="1"/>
</dbReference>
<gene>
    <name evidence="1" type="ORF">SAMN04488104_10547</name>
</gene>
<dbReference type="EMBL" id="FNAC01000054">
    <property type="protein sequence ID" value="SDD75169.1"/>
    <property type="molecule type" value="Genomic_DNA"/>
</dbReference>